<dbReference type="Pfam" id="PF13367">
    <property type="entry name" value="PrsW-protease"/>
    <property type="match status" value="1"/>
</dbReference>
<feature type="transmembrane region" description="Helical" evidence="1">
    <location>
        <begin position="295"/>
        <end position="312"/>
    </location>
</feature>
<keyword evidence="1" id="KW-1133">Transmembrane helix</keyword>
<feature type="transmembrane region" description="Helical" evidence="1">
    <location>
        <begin position="236"/>
        <end position="256"/>
    </location>
</feature>
<comment type="caution">
    <text evidence="2">The sequence shown here is derived from an EMBL/GenBank/DDBJ whole genome shotgun (WGS) entry which is preliminary data.</text>
</comment>
<keyword evidence="1" id="KW-0472">Membrane</keyword>
<dbReference type="InterPro" id="IPR026898">
    <property type="entry name" value="PrsW"/>
</dbReference>
<evidence type="ECO:0008006" key="3">
    <source>
        <dbReference type="Google" id="ProtNLM"/>
    </source>
</evidence>
<protein>
    <recommendedName>
        <fullName evidence="3">Protease PrsW</fullName>
    </recommendedName>
</protein>
<proteinExistence type="predicted"/>
<dbReference type="GO" id="GO:0008233">
    <property type="term" value="F:peptidase activity"/>
    <property type="evidence" value="ECO:0007669"/>
    <property type="project" value="InterPro"/>
</dbReference>
<gene>
    <name evidence="2" type="ORF">ACD_49C00009G0011</name>
</gene>
<accession>K2AYE9</accession>
<evidence type="ECO:0000256" key="1">
    <source>
        <dbReference type="SAM" id="Phobius"/>
    </source>
</evidence>
<feature type="transmembrane region" description="Helical" evidence="1">
    <location>
        <begin position="157"/>
        <end position="177"/>
    </location>
</feature>
<dbReference type="AlphaFoldDB" id="K2AYE9"/>
<feature type="transmembrane region" description="Helical" evidence="1">
    <location>
        <begin position="197"/>
        <end position="216"/>
    </location>
</feature>
<keyword evidence="1" id="KW-0812">Transmembrane</keyword>
<sequence length="321" mass="38223">MISDIFKIFLIGSLAFVPILIWGYIFSYIDNSTLNSRRFVSWIIAGWFSVVPVLYSEQIYSFFSASFLNIFELIWTNWNFLYVIISLFFLTLIIATILFLTSLIFFKWSFDIFKIYWKNLVWISIFILIFAILNKIIPNIWFLDMSISSPASIWKNVFNTLGLIILYYIIIWLVEEISKHFSFLPSSITEIDSVQKWVLLATFIALGFGFIENILYLYNISIDRWVISGDFATTLIFRSIFSLFVHIFCGVIVWLYFSKAYLFFGKNFYFYTKTFLFWLLFSITLHAIFDISLTLWFTPIIFIYAIYGYLYITKTFYKEEI</sequence>
<evidence type="ECO:0000313" key="2">
    <source>
        <dbReference type="EMBL" id="EKD66786.1"/>
    </source>
</evidence>
<feature type="transmembrane region" description="Helical" evidence="1">
    <location>
        <begin position="268"/>
        <end position="289"/>
    </location>
</feature>
<name>K2AYE9_9BACT</name>
<feature type="transmembrane region" description="Helical" evidence="1">
    <location>
        <begin position="80"/>
        <end position="108"/>
    </location>
</feature>
<feature type="transmembrane region" description="Helical" evidence="1">
    <location>
        <begin position="6"/>
        <end position="27"/>
    </location>
</feature>
<organism evidence="2">
    <name type="scientific">uncultured bacterium</name>
    <name type="common">gcode 4</name>
    <dbReference type="NCBI Taxonomy" id="1234023"/>
    <lineage>
        <taxon>Bacteria</taxon>
        <taxon>environmental samples</taxon>
    </lineage>
</organism>
<feature type="transmembrane region" description="Helical" evidence="1">
    <location>
        <begin position="39"/>
        <end position="60"/>
    </location>
</feature>
<reference evidence="2" key="1">
    <citation type="journal article" date="2012" name="Science">
        <title>Fermentation, hydrogen, and sulfur metabolism in multiple uncultivated bacterial phyla.</title>
        <authorList>
            <person name="Wrighton K.C."/>
            <person name="Thomas B.C."/>
            <person name="Sharon I."/>
            <person name="Miller C.S."/>
            <person name="Castelle C.J."/>
            <person name="VerBerkmoes N.C."/>
            <person name="Wilkins M.J."/>
            <person name="Hettich R.L."/>
            <person name="Lipton M.S."/>
            <person name="Williams K.H."/>
            <person name="Long P.E."/>
            <person name="Banfield J.F."/>
        </authorList>
    </citation>
    <scope>NUCLEOTIDE SEQUENCE [LARGE SCALE GENOMIC DNA]</scope>
</reference>
<feature type="transmembrane region" description="Helical" evidence="1">
    <location>
        <begin position="120"/>
        <end position="137"/>
    </location>
</feature>
<dbReference type="EMBL" id="AMFJ01021595">
    <property type="protein sequence ID" value="EKD66786.1"/>
    <property type="molecule type" value="Genomic_DNA"/>
</dbReference>